<dbReference type="InterPro" id="IPR046985">
    <property type="entry name" value="IP5"/>
</dbReference>
<reference evidence="6 7" key="1">
    <citation type="journal article" date="2013" name="Curr. Biol.">
        <title>The Genome of the Foraminiferan Reticulomyxa filosa.</title>
        <authorList>
            <person name="Glockner G."/>
            <person name="Hulsmann N."/>
            <person name="Schleicher M."/>
            <person name="Noegel A.A."/>
            <person name="Eichinger L."/>
            <person name="Gallinger C."/>
            <person name="Pawlowski J."/>
            <person name="Sierra R."/>
            <person name="Euteneuer U."/>
            <person name="Pillet L."/>
            <person name="Moustafa A."/>
            <person name="Platzer M."/>
            <person name="Groth M."/>
            <person name="Szafranski K."/>
            <person name="Schliwa M."/>
        </authorList>
    </citation>
    <scope>NUCLEOTIDE SEQUENCE [LARGE SCALE GENOMIC DNA]</scope>
</reference>
<keyword evidence="4" id="KW-0968">Cytoplasmic vesicle</keyword>
<dbReference type="PANTHER" id="PTHR11200:SF240">
    <property type="entry name" value="INOSITOL POLYPHOSPHATE 5-PHOSPHATASE C9G1.10C-RELATED"/>
    <property type="match status" value="1"/>
</dbReference>
<name>X6M848_RETFI</name>
<evidence type="ECO:0000313" key="7">
    <source>
        <dbReference type="Proteomes" id="UP000023152"/>
    </source>
</evidence>
<keyword evidence="7" id="KW-1185">Reference proteome</keyword>
<dbReference type="GO" id="GO:0007165">
    <property type="term" value="P:signal transduction"/>
    <property type="evidence" value="ECO:0007669"/>
    <property type="project" value="InterPro"/>
</dbReference>
<keyword evidence="3" id="KW-0967">Endosome</keyword>
<dbReference type="OMA" id="TENCHFA"/>
<dbReference type="EMBL" id="ASPP01023618">
    <property type="protein sequence ID" value="ETO10158.1"/>
    <property type="molecule type" value="Genomic_DNA"/>
</dbReference>
<dbReference type="Gene3D" id="3.60.10.10">
    <property type="entry name" value="Endonuclease/exonuclease/phosphatase"/>
    <property type="match status" value="1"/>
</dbReference>
<dbReference type="Pfam" id="PF22669">
    <property type="entry name" value="Exo_endo_phos2"/>
    <property type="match status" value="1"/>
</dbReference>
<dbReference type="GO" id="GO:0030670">
    <property type="term" value="C:phagocytic vesicle membrane"/>
    <property type="evidence" value="ECO:0007669"/>
    <property type="project" value="UniProtKB-SubCell"/>
</dbReference>
<dbReference type="Pfam" id="PF00620">
    <property type="entry name" value="RhoGAP"/>
    <property type="match status" value="1"/>
</dbReference>
<dbReference type="SMART" id="SM00324">
    <property type="entry name" value="RhoGAP"/>
    <property type="match status" value="1"/>
</dbReference>
<comment type="caution">
    <text evidence="6">The sequence shown here is derived from an EMBL/GenBank/DDBJ whole genome shotgun (WGS) entry which is preliminary data.</text>
</comment>
<protein>
    <submittedName>
        <fullName evidence="6">Oculocerebrorenal syndrome of Lowe</fullName>
    </submittedName>
</protein>
<evidence type="ECO:0000256" key="3">
    <source>
        <dbReference type="ARBA" id="ARBA00022753"/>
    </source>
</evidence>
<gene>
    <name evidence="6" type="ORF">RFI_27221</name>
</gene>
<dbReference type="SUPFAM" id="SSF56219">
    <property type="entry name" value="DNase I-like"/>
    <property type="match status" value="1"/>
</dbReference>
<dbReference type="InterPro" id="IPR013783">
    <property type="entry name" value="Ig-like_fold"/>
</dbReference>
<dbReference type="InterPro" id="IPR008936">
    <property type="entry name" value="Rho_GTPase_activation_prot"/>
</dbReference>
<dbReference type="Proteomes" id="UP000023152">
    <property type="component" value="Unassembled WGS sequence"/>
</dbReference>
<evidence type="ECO:0000256" key="2">
    <source>
        <dbReference type="ARBA" id="ARBA00004580"/>
    </source>
</evidence>
<evidence type="ECO:0000313" key="6">
    <source>
        <dbReference type="EMBL" id="ETO10158.1"/>
    </source>
</evidence>
<dbReference type="InterPro" id="IPR036691">
    <property type="entry name" value="Endo/exonu/phosph_ase_sf"/>
</dbReference>
<dbReference type="Gene3D" id="1.10.555.10">
    <property type="entry name" value="Rho GTPase activation protein"/>
    <property type="match status" value="1"/>
</dbReference>
<dbReference type="GO" id="GO:0031901">
    <property type="term" value="C:early endosome membrane"/>
    <property type="evidence" value="ECO:0007669"/>
    <property type="project" value="UniProtKB-SubCell"/>
</dbReference>
<proteinExistence type="predicted"/>
<accession>X6M848</accession>
<dbReference type="InterPro" id="IPR000300">
    <property type="entry name" value="IPPc"/>
</dbReference>
<dbReference type="SUPFAM" id="SSF48350">
    <property type="entry name" value="GTPase activation domain, GAP"/>
    <property type="match status" value="1"/>
</dbReference>
<dbReference type="GO" id="GO:0046856">
    <property type="term" value="P:phosphatidylinositol dephosphorylation"/>
    <property type="evidence" value="ECO:0007669"/>
    <property type="project" value="InterPro"/>
</dbReference>
<feature type="domain" description="Rho-GAP" evidence="5">
    <location>
        <begin position="297"/>
        <end position="468"/>
    </location>
</feature>
<organism evidence="6 7">
    <name type="scientific">Reticulomyxa filosa</name>
    <dbReference type="NCBI Taxonomy" id="46433"/>
    <lineage>
        <taxon>Eukaryota</taxon>
        <taxon>Sar</taxon>
        <taxon>Rhizaria</taxon>
        <taxon>Retaria</taxon>
        <taxon>Foraminifera</taxon>
        <taxon>Monothalamids</taxon>
        <taxon>Reticulomyxidae</taxon>
        <taxon>Reticulomyxa</taxon>
    </lineage>
</organism>
<dbReference type="Gene3D" id="2.60.40.10">
    <property type="entry name" value="Immunoglobulins"/>
    <property type="match status" value="1"/>
</dbReference>
<evidence type="ECO:0000259" key="5">
    <source>
        <dbReference type="PROSITE" id="PS50238"/>
    </source>
</evidence>
<evidence type="ECO:0000256" key="1">
    <source>
        <dbReference type="ARBA" id="ARBA00004146"/>
    </source>
</evidence>
<dbReference type="PROSITE" id="PS50238">
    <property type="entry name" value="RHOGAP"/>
    <property type="match status" value="1"/>
</dbReference>
<comment type="subcellular location">
    <subcellularLocation>
        <location evidence="2">Cytoplasmic vesicle</location>
        <location evidence="2">Phagosome membrane</location>
    </subcellularLocation>
    <subcellularLocation>
        <location evidence="1">Early endosome membrane</location>
    </subcellularLocation>
</comment>
<dbReference type="AlphaFoldDB" id="X6M848"/>
<dbReference type="PANTHER" id="PTHR11200">
    <property type="entry name" value="INOSITOL 5-PHOSPHATASE"/>
    <property type="match status" value="1"/>
</dbReference>
<sequence length="468" mass="54855">MDSLSLVYELIERKEWKALLSKDQLCLERMQKNAFSEFMEPEIAFPPTYKYIPHTLEYDRRPDKKARMPAWCDRILWRRGKRPTGDVADVTCLKYNCAQLTMSDHRPVYAWVTYDCNLFDYEKLAKVKAMVRKRKERQDNLMIPVIRADNEIFFRNVKYGEPTIRHFTIANIGNVPVRYEFKPSQNNTSLPDWLKIDRPQGVIPIKEQAQIRLEILVNANCCRKIMENHNRICETISVALSQDISHLLTLQADYTPSCFGQKIEYLIRLRDPIRFIESPFQADLDIDNRTKDTEVSTDLSKDESAQVYSIPKELWRLVDHLFKYGMDTEALFITKGSQADIFMIRECLDTGKDFEKCDIYSFGEALIRFLEGLQDPVFPASLCSKFDENVDITHYCRQALTALPLAHYNTFMYIVCFLREVLKHTKINFETIIFNLKVRIDLKNFLDNALNKHLSNFLPVGIITKMFV</sequence>
<dbReference type="InterPro" id="IPR048869">
    <property type="entry name" value="OCRL-1_2_ASH"/>
</dbReference>
<dbReference type="InterPro" id="IPR000198">
    <property type="entry name" value="RhoGAP_dom"/>
</dbReference>
<dbReference type="Pfam" id="PF21310">
    <property type="entry name" value="OCRL-like_ASH"/>
    <property type="match status" value="1"/>
</dbReference>
<dbReference type="OrthoDB" id="7862313at2759"/>
<dbReference type="GO" id="GO:0004439">
    <property type="term" value="F:phosphatidylinositol-4,5-bisphosphate 5-phosphatase activity"/>
    <property type="evidence" value="ECO:0007669"/>
    <property type="project" value="TreeGrafter"/>
</dbReference>
<evidence type="ECO:0000256" key="4">
    <source>
        <dbReference type="ARBA" id="ARBA00023329"/>
    </source>
</evidence>